<keyword evidence="3" id="KW-1185">Reference proteome</keyword>
<dbReference type="AlphaFoldDB" id="A0A0F6W5Y7"/>
<sequence>MSSRSMPGGHDRARPGRSVRKVRSTARAERITGDPRLEARSPRQLG</sequence>
<feature type="compositionally biased region" description="Basic residues" evidence="1">
    <location>
        <begin position="15"/>
        <end position="24"/>
    </location>
</feature>
<dbReference type="Proteomes" id="UP000034883">
    <property type="component" value="Chromosome"/>
</dbReference>
<dbReference type="KEGG" id="samy:DB32_005422"/>
<evidence type="ECO:0000313" key="2">
    <source>
        <dbReference type="EMBL" id="AKF08273.1"/>
    </source>
</evidence>
<dbReference type="EMBL" id="CP011125">
    <property type="protein sequence ID" value="AKF08273.1"/>
    <property type="molecule type" value="Genomic_DNA"/>
</dbReference>
<evidence type="ECO:0000256" key="1">
    <source>
        <dbReference type="SAM" id="MobiDB-lite"/>
    </source>
</evidence>
<feature type="compositionally biased region" description="Basic and acidic residues" evidence="1">
    <location>
        <begin position="26"/>
        <end position="46"/>
    </location>
</feature>
<feature type="region of interest" description="Disordered" evidence="1">
    <location>
        <begin position="1"/>
        <end position="46"/>
    </location>
</feature>
<dbReference type="STRING" id="927083.DB32_005422"/>
<evidence type="ECO:0000313" key="3">
    <source>
        <dbReference type="Proteomes" id="UP000034883"/>
    </source>
</evidence>
<accession>A0A0F6W5Y7</accession>
<proteinExistence type="predicted"/>
<protein>
    <submittedName>
        <fullName evidence="2">Uncharacterized protein</fullName>
    </submittedName>
</protein>
<reference evidence="2 3" key="1">
    <citation type="submission" date="2015-03" db="EMBL/GenBank/DDBJ databases">
        <title>Genome assembly of Sandaracinus amylolyticus DSM 53668.</title>
        <authorList>
            <person name="Sharma G."/>
            <person name="Subramanian S."/>
        </authorList>
    </citation>
    <scope>NUCLEOTIDE SEQUENCE [LARGE SCALE GENOMIC DNA]</scope>
    <source>
        <strain evidence="2 3">DSM 53668</strain>
    </source>
</reference>
<organism evidence="2 3">
    <name type="scientific">Sandaracinus amylolyticus</name>
    <dbReference type="NCBI Taxonomy" id="927083"/>
    <lineage>
        <taxon>Bacteria</taxon>
        <taxon>Pseudomonadati</taxon>
        <taxon>Myxococcota</taxon>
        <taxon>Polyangia</taxon>
        <taxon>Polyangiales</taxon>
        <taxon>Sandaracinaceae</taxon>
        <taxon>Sandaracinus</taxon>
    </lineage>
</organism>
<gene>
    <name evidence="2" type="ORF">DB32_005422</name>
</gene>
<name>A0A0F6W5Y7_9BACT</name>